<organism evidence="1 2">
    <name type="scientific">Lindgomyces ingoldianus</name>
    <dbReference type="NCBI Taxonomy" id="673940"/>
    <lineage>
        <taxon>Eukaryota</taxon>
        <taxon>Fungi</taxon>
        <taxon>Dikarya</taxon>
        <taxon>Ascomycota</taxon>
        <taxon>Pezizomycotina</taxon>
        <taxon>Dothideomycetes</taxon>
        <taxon>Pleosporomycetidae</taxon>
        <taxon>Pleosporales</taxon>
        <taxon>Lindgomycetaceae</taxon>
        <taxon>Lindgomyces</taxon>
    </lineage>
</organism>
<dbReference type="Proteomes" id="UP000799755">
    <property type="component" value="Unassembled WGS sequence"/>
</dbReference>
<keyword evidence="2" id="KW-1185">Reference proteome</keyword>
<evidence type="ECO:0000313" key="1">
    <source>
        <dbReference type="EMBL" id="KAF2469538.1"/>
    </source>
</evidence>
<comment type="caution">
    <text evidence="1">The sequence shown here is derived from an EMBL/GenBank/DDBJ whole genome shotgun (WGS) entry which is preliminary data.</text>
</comment>
<gene>
    <name evidence="1" type="ORF">BDR25DRAFT_228595</name>
</gene>
<proteinExistence type="predicted"/>
<evidence type="ECO:0000313" key="2">
    <source>
        <dbReference type="Proteomes" id="UP000799755"/>
    </source>
</evidence>
<accession>A0ACB6QSK3</accession>
<dbReference type="EMBL" id="MU003511">
    <property type="protein sequence ID" value="KAF2469538.1"/>
    <property type="molecule type" value="Genomic_DNA"/>
</dbReference>
<reference evidence="1" key="1">
    <citation type="journal article" date="2020" name="Stud. Mycol.">
        <title>101 Dothideomycetes genomes: a test case for predicting lifestyles and emergence of pathogens.</title>
        <authorList>
            <person name="Haridas S."/>
            <person name="Albert R."/>
            <person name="Binder M."/>
            <person name="Bloem J."/>
            <person name="Labutti K."/>
            <person name="Salamov A."/>
            <person name="Andreopoulos B."/>
            <person name="Baker S."/>
            <person name="Barry K."/>
            <person name="Bills G."/>
            <person name="Bluhm B."/>
            <person name="Cannon C."/>
            <person name="Castanera R."/>
            <person name="Culley D."/>
            <person name="Daum C."/>
            <person name="Ezra D."/>
            <person name="Gonzalez J."/>
            <person name="Henrissat B."/>
            <person name="Kuo A."/>
            <person name="Liang C."/>
            <person name="Lipzen A."/>
            <person name="Lutzoni F."/>
            <person name="Magnuson J."/>
            <person name="Mondo S."/>
            <person name="Nolan M."/>
            <person name="Ohm R."/>
            <person name="Pangilinan J."/>
            <person name="Park H.-J."/>
            <person name="Ramirez L."/>
            <person name="Alfaro M."/>
            <person name="Sun H."/>
            <person name="Tritt A."/>
            <person name="Yoshinaga Y."/>
            <person name="Zwiers L.-H."/>
            <person name="Turgeon B."/>
            <person name="Goodwin S."/>
            <person name="Spatafora J."/>
            <person name="Crous P."/>
            <person name="Grigoriev I."/>
        </authorList>
    </citation>
    <scope>NUCLEOTIDE SEQUENCE</scope>
    <source>
        <strain evidence="1">ATCC 200398</strain>
    </source>
</reference>
<protein>
    <submittedName>
        <fullName evidence="1">Uncharacterized protein</fullName>
    </submittedName>
</protein>
<sequence length="457" mass="52886">MKFDDEAWERSDAIFDTWKTKLYEEDTMRAIGNLIKKHRGGVPKELFAPQRGAYNVTIRMQFGDGGSAIIRIPCPGIHIFPEEKVRNEVAVMKYISENTTIPIPLVLHHGMIDECPGRLGPFIIMEYVDDAMTLSSALNLPGLSPQDRPLLHPGIAEEKLVFVYEQIADMMLQLSTLTFNKIGAPIETEPDVWAVTERPLTFDMNELVQLGNCPRSELISVALDTSTAFYSAIADMKTMHLDMQHNDAIESPEDCRRKYIGRHLFRKLASEKRLHNPEFETGPFRLWCDDFRPGNVLVDKHCRILSVIDWEFTYAAPAEFVYNPPWWLLLETPEYWFRGIEDWSKLYQPRLDTFLRVLREREQAAMGRGTLKAENVLSNRMRENWEGGQFWIDYAARRSWAFDAIFWTYIDRKFFGGNGKGDEYEARLGLLSKEDRDNIGAFVIKKVEQSRTRTLLE</sequence>
<name>A0ACB6QSK3_9PLEO</name>